<keyword evidence="3" id="KW-1185">Reference proteome</keyword>
<dbReference type="PROSITE" id="PS50879">
    <property type="entry name" value="RNASE_H_1"/>
    <property type="match status" value="1"/>
</dbReference>
<dbReference type="CDD" id="cd09276">
    <property type="entry name" value="Rnase_HI_RT_non_LTR"/>
    <property type="match status" value="1"/>
</dbReference>
<dbReference type="InterPro" id="IPR012337">
    <property type="entry name" value="RNaseH-like_sf"/>
</dbReference>
<dbReference type="GeneID" id="106662412"/>
<dbReference type="RefSeq" id="XP_014241970.1">
    <property type="nucleotide sequence ID" value="XM_014386484.1"/>
</dbReference>
<protein>
    <recommendedName>
        <fullName evidence="1">RNase H type-1 domain-containing protein</fullName>
    </recommendedName>
</protein>
<feature type="domain" description="RNase H type-1" evidence="1">
    <location>
        <begin position="10"/>
        <end position="143"/>
    </location>
</feature>
<evidence type="ECO:0000313" key="3">
    <source>
        <dbReference type="Proteomes" id="UP000494040"/>
    </source>
</evidence>
<dbReference type="Proteomes" id="UP000494040">
    <property type="component" value="Unassembled WGS sequence"/>
</dbReference>
<evidence type="ECO:0000259" key="1">
    <source>
        <dbReference type="PROSITE" id="PS50879"/>
    </source>
</evidence>
<dbReference type="KEGG" id="clec:106662412"/>
<evidence type="ECO:0000313" key="2">
    <source>
        <dbReference type="EnsemblMetazoa" id="XP_014241970.1"/>
    </source>
</evidence>
<dbReference type="SUPFAM" id="SSF53098">
    <property type="entry name" value="Ribonuclease H-like"/>
    <property type="match status" value="1"/>
</dbReference>
<dbReference type="InterPro" id="IPR036397">
    <property type="entry name" value="RNaseH_sf"/>
</dbReference>
<dbReference type="OMA" id="WITTTIC"/>
<dbReference type="Pfam" id="PF00075">
    <property type="entry name" value="RNase_H"/>
    <property type="match status" value="1"/>
</dbReference>
<dbReference type="EnsemblMetazoa" id="XM_014386484.1">
    <property type="protein sequence ID" value="XP_014241970.1"/>
    <property type="gene ID" value="LOC106662412"/>
</dbReference>
<reference evidence="2" key="1">
    <citation type="submission" date="2022-01" db="UniProtKB">
        <authorList>
            <consortium name="EnsemblMetazoa"/>
        </authorList>
    </citation>
    <scope>IDENTIFICATION</scope>
</reference>
<dbReference type="Gene3D" id="3.30.420.10">
    <property type="entry name" value="Ribonuclease H-like superfamily/Ribonuclease H"/>
    <property type="match status" value="1"/>
</dbReference>
<dbReference type="InterPro" id="IPR002156">
    <property type="entry name" value="RNaseH_domain"/>
</dbReference>
<organism evidence="2 3">
    <name type="scientific">Cimex lectularius</name>
    <name type="common">Bed bug</name>
    <name type="synonym">Acanthia lectularia</name>
    <dbReference type="NCBI Taxonomy" id="79782"/>
    <lineage>
        <taxon>Eukaryota</taxon>
        <taxon>Metazoa</taxon>
        <taxon>Ecdysozoa</taxon>
        <taxon>Arthropoda</taxon>
        <taxon>Hexapoda</taxon>
        <taxon>Insecta</taxon>
        <taxon>Pterygota</taxon>
        <taxon>Neoptera</taxon>
        <taxon>Paraneoptera</taxon>
        <taxon>Hemiptera</taxon>
        <taxon>Heteroptera</taxon>
        <taxon>Panheteroptera</taxon>
        <taxon>Cimicomorpha</taxon>
        <taxon>Cimicidae</taxon>
        <taxon>Cimex</taxon>
    </lineage>
</organism>
<sequence>MFLADSRSLLEGHHLIFTDDSLINDRAGFALYDPMLRVNKKLALPEKCSIFSAESLAVLKALQYVQENIWVQKVAVFTDSKGVISKIERIKANSKCDHITASILMITNNLLTGGINVTLGWIKGHSGIKENEKVDRFAKEAVIDGQRCDYAKTKSDSQCVLNHRWISDWQEFHNSVDGGSLYRSRFPLVPKEPWFRGVRALRHYFAIISRIRSNHGLWGAHMCRIGLKESPNCITCGYPEDLNHIVMECPRFENARGKLLNGIDALTDPDRPYSLETLVASGNKEVYALLFWFLKASNLKI</sequence>
<proteinExistence type="predicted"/>
<name>A0A8I6RDT8_CIMLE</name>
<accession>A0A8I6RDT8</accession>
<dbReference type="AlphaFoldDB" id="A0A8I6RDT8"/>
<dbReference type="GO" id="GO:0004523">
    <property type="term" value="F:RNA-DNA hybrid ribonuclease activity"/>
    <property type="evidence" value="ECO:0007669"/>
    <property type="project" value="InterPro"/>
</dbReference>
<dbReference type="GO" id="GO:0003676">
    <property type="term" value="F:nucleic acid binding"/>
    <property type="evidence" value="ECO:0007669"/>
    <property type="project" value="InterPro"/>
</dbReference>
<dbReference type="OrthoDB" id="6621833at2759"/>